<dbReference type="PROSITE" id="PS51340">
    <property type="entry name" value="MOSC"/>
    <property type="match status" value="1"/>
</dbReference>
<evidence type="ECO:0000313" key="3">
    <source>
        <dbReference type="Proteomes" id="UP001302812"/>
    </source>
</evidence>
<dbReference type="GO" id="GO:0030151">
    <property type="term" value="F:molybdenum ion binding"/>
    <property type="evidence" value="ECO:0007669"/>
    <property type="project" value="InterPro"/>
</dbReference>
<dbReference type="RefSeq" id="XP_064665283.1">
    <property type="nucleotide sequence ID" value="XM_064817136.1"/>
</dbReference>
<dbReference type="EMBL" id="MU853370">
    <property type="protein sequence ID" value="KAK4107713.1"/>
    <property type="molecule type" value="Genomic_DNA"/>
</dbReference>
<evidence type="ECO:0000313" key="2">
    <source>
        <dbReference type="EMBL" id="KAK4107713.1"/>
    </source>
</evidence>
<evidence type="ECO:0000259" key="1">
    <source>
        <dbReference type="PROSITE" id="PS51340"/>
    </source>
</evidence>
<dbReference type="GeneID" id="89941261"/>
<accession>A0AAN6T7J9</accession>
<dbReference type="PANTHER" id="PTHR14237:SF34">
    <property type="entry name" value="MOSC DOMAIN PROTEIN (AFU_ORTHOLOGUE AFUA_2G07820)"/>
    <property type="match status" value="1"/>
</dbReference>
<dbReference type="Pfam" id="PF03473">
    <property type="entry name" value="MOSC"/>
    <property type="match status" value="1"/>
</dbReference>
<name>A0AAN6T7J9_9PEZI</name>
<dbReference type="Pfam" id="PF03476">
    <property type="entry name" value="MOSC_N"/>
    <property type="match status" value="1"/>
</dbReference>
<dbReference type="InterPro" id="IPR005303">
    <property type="entry name" value="MOCOS_middle"/>
</dbReference>
<protein>
    <recommendedName>
        <fullName evidence="1">MOSC domain-containing protein</fullName>
    </recommendedName>
</protein>
<proteinExistence type="predicted"/>
<dbReference type="AlphaFoldDB" id="A0AAN6T7J9"/>
<keyword evidence="3" id="KW-1185">Reference proteome</keyword>
<sequence length="366" mass="40872">MKITALYVYPIKALRGIELKSARIGPQGIRHDRRFMLYEVRPFPGELRKMQLDTHPQCALFEQEIVPGPREGESMVVVRYHGSQAEGPRENQQLEDAPLKVPLEPEVSSLEQIDVVLHKSPASAYRMGDPYDSWFSQRFGFPVMLVYIGGGRRAVPIKSLLPKTTTTQEQQQGWISTLASYIGGPKPNQKDSEPWLTFTDVAPLLITSEASLRDVTERLLDGQSPGMYKFRPNIVVDGEGEDPWAEDFWAELAIDSESSSATNQTDPEQHDGKKNTLILTGNCARCVSLNVDYQTGKPASGELGTLLKKLMKERRVDPGEKWSPIFGRYAFVDGSNDDADGFTVSVGDGVQVTRRNTERTVLNWDG</sequence>
<reference evidence="2" key="2">
    <citation type="submission" date="2023-05" db="EMBL/GenBank/DDBJ databases">
        <authorList>
            <consortium name="Lawrence Berkeley National Laboratory"/>
            <person name="Steindorff A."/>
            <person name="Hensen N."/>
            <person name="Bonometti L."/>
            <person name="Westerberg I."/>
            <person name="Brannstrom I.O."/>
            <person name="Guillou S."/>
            <person name="Cros-Aarteil S."/>
            <person name="Calhoun S."/>
            <person name="Haridas S."/>
            <person name="Kuo A."/>
            <person name="Mondo S."/>
            <person name="Pangilinan J."/>
            <person name="Riley R."/>
            <person name="Labutti K."/>
            <person name="Andreopoulos B."/>
            <person name="Lipzen A."/>
            <person name="Chen C."/>
            <person name="Yanf M."/>
            <person name="Daum C."/>
            <person name="Ng V."/>
            <person name="Clum A."/>
            <person name="Ohm R."/>
            <person name="Martin F."/>
            <person name="Silar P."/>
            <person name="Natvig D."/>
            <person name="Lalanne C."/>
            <person name="Gautier V."/>
            <person name="Ament-Velasquez S.L."/>
            <person name="Kruys A."/>
            <person name="Hutchinson M.I."/>
            <person name="Powell A.J."/>
            <person name="Barry K."/>
            <person name="Miller A.N."/>
            <person name="Grigoriev I.V."/>
            <person name="Debuchy R."/>
            <person name="Gladieux P."/>
            <person name="Thoren M.H."/>
            <person name="Johannesson H."/>
        </authorList>
    </citation>
    <scope>NUCLEOTIDE SEQUENCE</scope>
    <source>
        <strain evidence="2">CBS 508.74</strain>
    </source>
</reference>
<comment type="caution">
    <text evidence="2">The sequence shown here is derived from an EMBL/GenBank/DDBJ whole genome shotgun (WGS) entry which is preliminary data.</text>
</comment>
<dbReference type="Proteomes" id="UP001302812">
    <property type="component" value="Unassembled WGS sequence"/>
</dbReference>
<dbReference type="GO" id="GO:0030170">
    <property type="term" value="F:pyridoxal phosphate binding"/>
    <property type="evidence" value="ECO:0007669"/>
    <property type="project" value="InterPro"/>
</dbReference>
<dbReference type="InterPro" id="IPR005302">
    <property type="entry name" value="MoCF_Sase_C"/>
</dbReference>
<dbReference type="PANTHER" id="PTHR14237">
    <property type="entry name" value="MOLYBDOPTERIN COFACTOR SULFURASE MOSC"/>
    <property type="match status" value="1"/>
</dbReference>
<organism evidence="2 3">
    <name type="scientific">Canariomyces notabilis</name>
    <dbReference type="NCBI Taxonomy" id="2074819"/>
    <lineage>
        <taxon>Eukaryota</taxon>
        <taxon>Fungi</taxon>
        <taxon>Dikarya</taxon>
        <taxon>Ascomycota</taxon>
        <taxon>Pezizomycotina</taxon>
        <taxon>Sordariomycetes</taxon>
        <taxon>Sordariomycetidae</taxon>
        <taxon>Sordariales</taxon>
        <taxon>Chaetomiaceae</taxon>
        <taxon>Canariomyces</taxon>
    </lineage>
</organism>
<feature type="domain" description="MOSC" evidence="1">
    <location>
        <begin position="167"/>
        <end position="353"/>
    </location>
</feature>
<reference evidence="2" key="1">
    <citation type="journal article" date="2023" name="Mol. Phylogenet. Evol.">
        <title>Genome-scale phylogeny and comparative genomics of the fungal order Sordariales.</title>
        <authorList>
            <person name="Hensen N."/>
            <person name="Bonometti L."/>
            <person name="Westerberg I."/>
            <person name="Brannstrom I.O."/>
            <person name="Guillou S."/>
            <person name="Cros-Aarteil S."/>
            <person name="Calhoun S."/>
            <person name="Haridas S."/>
            <person name="Kuo A."/>
            <person name="Mondo S."/>
            <person name="Pangilinan J."/>
            <person name="Riley R."/>
            <person name="LaButti K."/>
            <person name="Andreopoulos B."/>
            <person name="Lipzen A."/>
            <person name="Chen C."/>
            <person name="Yan M."/>
            <person name="Daum C."/>
            <person name="Ng V."/>
            <person name="Clum A."/>
            <person name="Steindorff A."/>
            <person name="Ohm R.A."/>
            <person name="Martin F."/>
            <person name="Silar P."/>
            <person name="Natvig D.O."/>
            <person name="Lalanne C."/>
            <person name="Gautier V."/>
            <person name="Ament-Velasquez S.L."/>
            <person name="Kruys A."/>
            <person name="Hutchinson M.I."/>
            <person name="Powell A.J."/>
            <person name="Barry K."/>
            <person name="Miller A.N."/>
            <person name="Grigoriev I.V."/>
            <person name="Debuchy R."/>
            <person name="Gladieux P."/>
            <person name="Hiltunen Thoren M."/>
            <person name="Johannesson H."/>
        </authorList>
    </citation>
    <scope>NUCLEOTIDE SEQUENCE</scope>
    <source>
        <strain evidence="2">CBS 508.74</strain>
    </source>
</reference>
<dbReference type="GO" id="GO:0003824">
    <property type="term" value="F:catalytic activity"/>
    <property type="evidence" value="ECO:0007669"/>
    <property type="project" value="InterPro"/>
</dbReference>
<dbReference type="SUPFAM" id="SSF141673">
    <property type="entry name" value="MOSC N-terminal domain-like"/>
    <property type="match status" value="1"/>
</dbReference>
<gene>
    <name evidence="2" type="ORF">N656DRAFT_793044</name>
</gene>